<evidence type="ECO:0000256" key="1">
    <source>
        <dbReference type="SAM" id="MobiDB-lite"/>
    </source>
</evidence>
<evidence type="ECO:0000313" key="2">
    <source>
        <dbReference type="EMBL" id="CAD8549489.1"/>
    </source>
</evidence>
<dbReference type="EMBL" id="HBER01049375">
    <property type="protein sequence ID" value="CAD8549489.1"/>
    <property type="molecule type" value="Transcribed_RNA"/>
</dbReference>
<gene>
    <name evidence="2" type="ORF">CLEP1334_LOCUS24779</name>
</gene>
<name>A0A7S0P3U2_9EUKA</name>
<proteinExistence type="predicted"/>
<organism evidence="2">
    <name type="scientific">Calcidiscus leptoporus</name>
    <dbReference type="NCBI Taxonomy" id="127549"/>
    <lineage>
        <taxon>Eukaryota</taxon>
        <taxon>Haptista</taxon>
        <taxon>Haptophyta</taxon>
        <taxon>Prymnesiophyceae</taxon>
        <taxon>Coccolithales</taxon>
        <taxon>Calcidiscaceae</taxon>
        <taxon>Calcidiscus</taxon>
    </lineage>
</organism>
<feature type="region of interest" description="Disordered" evidence="1">
    <location>
        <begin position="46"/>
        <end position="72"/>
    </location>
</feature>
<dbReference type="AlphaFoldDB" id="A0A7S0P3U2"/>
<feature type="compositionally biased region" description="Polar residues" evidence="1">
    <location>
        <begin position="55"/>
        <end position="64"/>
    </location>
</feature>
<reference evidence="2" key="1">
    <citation type="submission" date="2021-01" db="EMBL/GenBank/DDBJ databases">
        <authorList>
            <person name="Corre E."/>
            <person name="Pelletier E."/>
            <person name="Niang G."/>
            <person name="Scheremetjew M."/>
            <person name="Finn R."/>
            <person name="Kale V."/>
            <person name="Holt S."/>
            <person name="Cochrane G."/>
            <person name="Meng A."/>
            <person name="Brown T."/>
            <person name="Cohen L."/>
        </authorList>
    </citation>
    <scope>NUCLEOTIDE SEQUENCE</scope>
    <source>
        <strain evidence="2">RCC1130</strain>
    </source>
</reference>
<protein>
    <submittedName>
        <fullName evidence="2">Uncharacterized protein</fullName>
    </submittedName>
</protein>
<accession>A0A7S0P3U2</accession>
<sequence>MSSADGFEICLNALEQMKLNERVIEALQQTNKLLLSQLEDALDYRKEDLARRPTSGATPTSSAKRSADEVEQHELAKRWSRCREEARASEAEELEAAEDEAGAVVLFRSTACDDEPMDLGDDAGLLGRCTCGHTLRRVVPAAQPCCGICCSQGRGGRLCSDGGVCAQTGTRKSTTRACCSASSTCCATTTRGARPSMWRDRWRRSSVYVES</sequence>